<keyword evidence="2" id="KW-1185">Reference proteome</keyword>
<organism evidence="1 2">
    <name type="scientific">Aspergillus cavernicola</name>
    <dbReference type="NCBI Taxonomy" id="176166"/>
    <lineage>
        <taxon>Eukaryota</taxon>
        <taxon>Fungi</taxon>
        <taxon>Dikarya</taxon>
        <taxon>Ascomycota</taxon>
        <taxon>Pezizomycotina</taxon>
        <taxon>Eurotiomycetes</taxon>
        <taxon>Eurotiomycetidae</taxon>
        <taxon>Eurotiales</taxon>
        <taxon>Aspergillaceae</taxon>
        <taxon>Aspergillus</taxon>
        <taxon>Aspergillus subgen. Nidulantes</taxon>
    </lineage>
</organism>
<name>A0ABR4J103_9EURO</name>
<dbReference type="Proteomes" id="UP001610335">
    <property type="component" value="Unassembled WGS sequence"/>
</dbReference>
<reference evidence="1 2" key="1">
    <citation type="submission" date="2024-07" db="EMBL/GenBank/DDBJ databases">
        <title>Section-level genome sequencing and comparative genomics of Aspergillus sections Usti and Cavernicolus.</title>
        <authorList>
            <consortium name="Lawrence Berkeley National Laboratory"/>
            <person name="Nybo J.L."/>
            <person name="Vesth T.C."/>
            <person name="Theobald S."/>
            <person name="Frisvad J.C."/>
            <person name="Larsen T.O."/>
            <person name="Kjaerboelling I."/>
            <person name="Rothschild-Mancinelli K."/>
            <person name="Lyhne E.K."/>
            <person name="Kogle M.E."/>
            <person name="Barry K."/>
            <person name="Clum A."/>
            <person name="Na H."/>
            <person name="Ledsgaard L."/>
            <person name="Lin J."/>
            <person name="Lipzen A."/>
            <person name="Kuo A."/>
            <person name="Riley R."/>
            <person name="Mondo S."/>
            <person name="LaButti K."/>
            <person name="Haridas S."/>
            <person name="Pangalinan J."/>
            <person name="Salamov A.A."/>
            <person name="Simmons B.A."/>
            <person name="Magnuson J.K."/>
            <person name="Chen J."/>
            <person name="Drula E."/>
            <person name="Henrissat B."/>
            <person name="Wiebenga A."/>
            <person name="Lubbers R.J."/>
            <person name="Gomes A.C."/>
            <person name="Makela M.R."/>
            <person name="Stajich J."/>
            <person name="Grigoriev I.V."/>
            <person name="Mortensen U.H."/>
            <person name="De vries R.P."/>
            <person name="Baker S.E."/>
            <person name="Andersen M.R."/>
        </authorList>
    </citation>
    <scope>NUCLEOTIDE SEQUENCE [LARGE SCALE GENOMIC DNA]</scope>
    <source>
        <strain evidence="1 2">CBS 600.67</strain>
    </source>
</reference>
<comment type="caution">
    <text evidence="1">The sequence shown here is derived from an EMBL/GenBank/DDBJ whole genome shotgun (WGS) entry which is preliminary data.</text>
</comment>
<protein>
    <submittedName>
        <fullName evidence="1">Uncharacterized protein</fullName>
    </submittedName>
</protein>
<proteinExistence type="predicted"/>
<gene>
    <name evidence="1" type="ORF">BDW59DRAFT_63910</name>
</gene>
<sequence>MPQKLFILIYKGQPLDYTEYRHTALYFHFASSTRSIMHIIGCPGLFRFAHNINVDPSSMGDLAKVVPVAEIPTSIGEKSICETVTRTPIRNGRMDLDWNCQNWVGDALKRLVDRGWITVEQRGDAIDKMADACLEAGDEQTYAV</sequence>
<evidence type="ECO:0000313" key="2">
    <source>
        <dbReference type="Proteomes" id="UP001610335"/>
    </source>
</evidence>
<dbReference type="Pfam" id="PF20174">
    <property type="entry name" value="DUF6540"/>
    <property type="match status" value="1"/>
</dbReference>
<dbReference type="EMBL" id="JBFXLS010000003">
    <property type="protein sequence ID" value="KAL2833701.1"/>
    <property type="molecule type" value="Genomic_DNA"/>
</dbReference>
<accession>A0ABR4J103</accession>
<evidence type="ECO:0000313" key="1">
    <source>
        <dbReference type="EMBL" id="KAL2833701.1"/>
    </source>
</evidence>
<dbReference type="InterPro" id="IPR046670">
    <property type="entry name" value="DUF6540"/>
</dbReference>